<evidence type="ECO:0000313" key="5">
    <source>
        <dbReference type="Proteomes" id="UP000249638"/>
    </source>
</evidence>
<dbReference type="InterPro" id="IPR006140">
    <property type="entry name" value="D-isomer_DH_NAD-bd"/>
</dbReference>
<dbReference type="EMBL" id="QKZN01000011">
    <property type="protein sequence ID" value="PZX23937.1"/>
    <property type="molecule type" value="Genomic_DNA"/>
</dbReference>
<keyword evidence="2" id="KW-0520">NAD</keyword>
<name>A0A2W7NS37_9BURK</name>
<dbReference type="GO" id="GO:0016616">
    <property type="term" value="F:oxidoreductase activity, acting on the CH-OH group of donors, NAD or NADP as acceptor"/>
    <property type="evidence" value="ECO:0007669"/>
    <property type="project" value="UniProtKB-ARBA"/>
</dbReference>
<keyword evidence="1" id="KW-0560">Oxidoreductase</keyword>
<dbReference type="Pfam" id="PF02826">
    <property type="entry name" value="2-Hacid_dh_C"/>
    <property type="match status" value="1"/>
</dbReference>
<keyword evidence="5" id="KW-1185">Reference proteome</keyword>
<accession>A0A2W7NS37</accession>
<reference evidence="4" key="1">
    <citation type="submission" date="2018-06" db="EMBL/GenBank/DDBJ databases">
        <title>Genomic Encyclopedia of Type Strains, Phase IV (KMG-V): Genome sequencing to study the core and pangenomes of soil and plant-associated prokaryotes.</title>
        <authorList>
            <person name="Whitman W."/>
        </authorList>
    </citation>
    <scope>NUCLEOTIDE SEQUENCE [LARGE SCALE GENOMIC DNA]</scope>
    <source>
        <strain evidence="4">MLR2-44</strain>
    </source>
</reference>
<feature type="domain" description="D-isomer specific 2-hydroxyacid dehydrogenase NAD-binding" evidence="3">
    <location>
        <begin position="101"/>
        <end position="274"/>
    </location>
</feature>
<dbReference type="Gene3D" id="3.40.50.720">
    <property type="entry name" value="NAD(P)-binding Rossmann-like Domain"/>
    <property type="match status" value="2"/>
</dbReference>
<dbReference type="SUPFAM" id="SSF52283">
    <property type="entry name" value="Formate/glycerate dehydrogenase catalytic domain-like"/>
    <property type="match status" value="1"/>
</dbReference>
<evidence type="ECO:0000313" key="4">
    <source>
        <dbReference type="EMBL" id="PZX23937.1"/>
    </source>
</evidence>
<dbReference type="Proteomes" id="UP000249638">
    <property type="component" value="Unassembled WGS sequence"/>
</dbReference>
<evidence type="ECO:0000259" key="3">
    <source>
        <dbReference type="Pfam" id="PF02826"/>
    </source>
</evidence>
<dbReference type="SUPFAM" id="SSF51735">
    <property type="entry name" value="NAD(P)-binding Rossmann-fold domains"/>
    <property type="match status" value="1"/>
</dbReference>
<dbReference type="GO" id="GO:0051287">
    <property type="term" value="F:NAD binding"/>
    <property type="evidence" value="ECO:0007669"/>
    <property type="project" value="InterPro"/>
</dbReference>
<dbReference type="CDD" id="cd12164">
    <property type="entry name" value="GDH_like_2"/>
    <property type="match status" value="1"/>
</dbReference>
<gene>
    <name evidence="4" type="ORF">C7416_111100</name>
</gene>
<comment type="caution">
    <text evidence="4">The sequence shown here is derived from an EMBL/GenBank/DDBJ whole genome shotgun (WGS) entry which is preliminary data.</text>
</comment>
<dbReference type="PROSITE" id="PS00671">
    <property type="entry name" value="D_2_HYDROXYACID_DH_3"/>
    <property type="match status" value="1"/>
</dbReference>
<sequence length="309" mass="33315">MAILVHLPSFMAVPITALLREAAPDITVWNGREAAVADEVEAIIAWGLKPGVVPAYPNLRLVCAATAGVDKLLAAPDLPAHIPVTRIVDPGQQAGIARFVLAMALRHTRALGRYAEQQRRGEWKRHAGRDAEQCRVGVLGLGEIGSEVARMFVAIGYPVSGWSRAAKHLPGVTDFTGDDGLDAMLAQSDILVCTLPLTPRTEGLLDRRTLSRLPRGAYLINVGRGEHVVEPDLVALIDEGHLAGAALDVFAKEPPAADDPVWNHPRIEATPHIAADPSYPLVARQCLDNLRRAREGRALLNLVDRQAGY</sequence>
<dbReference type="InterPro" id="IPR036291">
    <property type="entry name" value="NAD(P)-bd_dom_sf"/>
</dbReference>
<dbReference type="AlphaFoldDB" id="A0A2W7NS37"/>
<dbReference type="PANTHER" id="PTHR43333:SF1">
    <property type="entry name" value="D-ISOMER SPECIFIC 2-HYDROXYACID DEHYDROGENASE NAD-BINDING DOMAIN-CONTAINING PROTEIN"/>
    <property type="match status" value="1"/>
</dbReference>
<evidence type="ECO:0000256" key="2">
    <source>
        <dbReference type="ARBA" id="ARBA00023027"/>
    </source>
</evidence>
<dbReference type="InterPro" id="IPR029753">
    <property type="entry name" value="D-isomer_DH_CS"/>
</dbReference>
<evidence type="ECO:0000256" key="1">
    <source>
        <dbReference type="ARBA" id="ARBA00023002"/>
    </source>
</evidence>
<dbReference type="PANTHER" id="PTHR43333">
    <property type="entry name" value="2-HACID_DH_C DOMAIN-CONTAINING PROTEIN"/>
    <property type="match status" value="1"/>
</dbReference>
<protein>
    <submittedName>
        <fullName evidence="4">D-3-phosphoglycerate dehydrogenase/glyoxylate/hydroxypyruvate reductase A</fullName>
    </submittedName>
</protein>
<organism evidence="4 5">
    <name type="scientific">Cupriavidus phytorum</name>
    <dbReference type="NCBI Taxonomy" id="3024399"/>
    <lineage>
        <taxon>Bacteria</taxon>
        <taxon>Pseudomonadati</taxon>
        <taxon>Pseudomonadota</taxon>
        <taxon>Betaproteobacteria</taxon>
        <taxon>Burkholderiales</taxon>
        <taxon>Burkholderiaceae</taxon>
        <taxon>Cupriavidus</taxon>
    </lineage>
</organism>
<proteinExistence type="predicted"/>